<dbReference type="InterPro" id="IPR018639">
    <property type="entry name" value="DUF2062"/>
</dbReference>
<evidence type="ECO:0000256" key="1">
    <source>
        <dbReference type="SAM" id="Phobius"/>
    </source>
</evidence>
<reference evidence="4" key="1">
    <citation type="journal article" date="2019" name="Int. J. Syst. Evol. Microbiol.">
        <title>The Global Catalogue of Microorganisms (GCM) 10K type strain sequencing project: providing services to taxonomists for standard genome sequencing and annotation.</title>
        <authorList>
            <consortium name="The Broad Institute Genomics Platform"/>
            <consortium name="The Broad Institute Genome Sequencing Center for Infectious Disease"/>
            <person name="Wu L."/>
            <person name="Ma J."/>
        </authorList>
    </citation>
    <scope>NUCLEOTIDE SEQUENCE [LARGE SCALE GENOMIC DNA]</scope>
    <source>
        <strain evidence="4">KACC 11904</strain>
    </source>
</reference>
<keyword evidence="4" id="KW-1185">Reference proteome</keyword>
<organism evidence="3 4">
    <name type="scientific">Paenibacillus aestuarii</name>
    <dbReference type="NCBI Taxonomy" id="516965"/>
    <lineage>
        <taxon>Bacteria</taxon>
        <taxon>Bacillati</taxon>
        <taxon>Bacillota</taxon>
        <taxon>Bacilli</taxon>
        <taxon>Bacillales</taxon>
        <taxon>Paenibacillaceae</taxon>
        <taxon>Paenibacillus</taxon>
    </lineage>
</organism>
<keyword evidence="1" id="KW-0812">Transmembrane</keyword>
<feature type="transmembrane region" description="Helical" evidence="1">
    <location>
        <begin position="96"/>
        <end position="114"/>
    </location>
</feature>
<feature type="transmembrane region" description="Helical" evidence="1">
    <location>
        <begin position="149"/>
        <end position="168"/>
    </location>
</feature>
<dbReference type="Proteomes" id="UP001596044">
    <property type="component" value="Unassembled WGS sequence"/>
</dbReference>
<keyword evidence="1" id="KW-1133">Transmembrane helix</keyword>
<dbReference type="Pfam" id="PF09835">
    <property type="entry name" value="DUF2062"/>
    <property type="match status" value="1"/>
</dbReference>
<sequence>MSIDFQPTFMDDRHEMIENMTLGKGYKVNLKVKQFLAKLKAKIRVKWNELLNDPSGPHVVALSFAIGALALMLTLPTLGLAFLLMLAIMKWTKHSLTAALIGYFFTKLIAFPLAPLELMIGRVLLHENFDPNSHKWTWARGMLHKGAEFILGASIVGLGLAVIFYFVIKQILLMRLKAKAKKTNAQD</sequence>
<keyword evidence="1" id="KW-0472">Membrane</keyword>
<gene>
    <name evidence="3" type="ORF">ACFPOG_13985</name>
</gene>
<dbReference type="EMBL" id="JBHSMJ010000018">
    <property type="protein sequence ID" value="MFC5449374.1"/>
    <property type="molecule type" value="Genomic_DNA"/>
</dbReference>
<dbReference type="RefSeq" id="WP_377525005.1">
    <property type="nucleotide sequence ID" value="NZ_JBHSMJ010000018.1"/>
</dbReference>
<evidence type="ECO:0000313" key="4">
    <source>
        <dbReference type="Proteomes" id="UP001596044"/>
    </source>
</evidence>
<feature type="domain" description="DUF2062" evidence="2">
    <location>
        <begin position="51"/>
        <end position="179"/>
    </location>
</feature>
<comment type="caution">
    <text evidence="3">The sequence shown here is derived from an EMBL/GenBank/DDBJ whole genome shotgun (WGS) entry which is preliminary data.</text>
</comment>
<evidence type="ECO:0000259" key="2">
    <source>
        <dbReference type="Pfam" id="PF09835"/>
    </source>
</evidence>
<evidence type="ECO:0000313" key="3">
    <source>
        <dbReference type="EMBL" id="MFC5449374.1"/>
    </source>
</evidence>
<feature type="transmembrane region" description="Helical" evidence="1">
    <location>
        <begin position="59"/>
        <end position="84"/>
    </location>
</feature>
<accession>A0ABW0K7Z8</accession>
<proteinExistence type="predicted"/>
<name>A0ABW0K7Z8_9BACL</name>
<protein>
    <submittedName>
        <fullName evidence="3">DUF2062 domain-containing protein</fullName>
    </submittedName>
</protein>